<sequence>MVSPLDDRLLLTGSDVDALAWQFTNSTYADDIYADWPLDRRLEGFLRQRGLFSIAEDGDAFGLVFDRVMGCISAQSQRLPPSR</sequence>
<reference evidence="1" key="3">
    <citation type="submission" date="2020-02" db="EMBL/GenBank/DDBJ databases">
        <authorList>
            <person name="Matsumoto Y."/>
            <person name="Kinjo T."/>
            <person name="Motooka D."/>
            <person name="Nabeya D."/>
            <person name="Jung N."/>
            <person name="Uechi K."/>
            <person name="Horii T."/>
            <person name="Iida T."/>
            <person name="Fujita J."/>
            <person name="Nakamura S."/>
        </authorList>
    </citation>
    <scope>NUCLEOTIDE SEQUENCE</scope>
    <source>
        <strain evidence="1">JCM 18113</strain>
    </source>
</reference>
<keyword evidence="4" id="KW-1185">Reference proteome</keyword>
<dbReference type="STRING" id="560555.BST30_00790"/>
<organism evidence="2 3">
    <name type="scientific">Mycobacterium mantenii</name>
    <dbReference type="NCBI Taxonomy" id="560555"/>
    <lineage>
        <taxon>Bacteria</taxon>
        <taxon>Bacillati</taxon>
        <taxon>Actinomycetota</taxon>
        <taxon>Actinomycetes</taxon>
        <taxon>Mycobacteriales</taxon>
        <taxon>Mycobacteriaceae</taxon>
        <taxon>Mycobacterium</taxon>
        <taxon>Mycobacterium avium complex (MAC)</taxon>
    </lineage>
</organism>
<dbReference type="RefSeq" id="WP_083092373.1">
    <property type="nucleotide sequence ID" value="NZ_AP022590.1"/>
</dbReference>
<evidence type="ECO:0000313" key="2">
    <source>
        <dbReference type="EMBL" id="ORB09172.1"/>
    </source>
</evidence>
<protein>
    <submittedName>
        <fullName evidence="2">Uncharacterized protein</fullName>
    </submittedName>
</protein>
<evidence type="ECO:0000313" key="4">
    <source>
        <dbReference type="Proteomes" id="UP000465812"/>
    </source>
</evidence>
<reference evidence="1 4" key="2">
    <citation type="journal article" date="2019" name="Emerg. Microbes Infect.">
        <title>Comprehensive subspecies identification of 175 nontuberculous mycobacteria species based on 7547 genomic profiles.</title>
        <authorList>
            <person name="Matsumoto Y."/>
            <person name="Kinjo T."/>
            <person name="Motooka D."/>
            <person name="Nabeya D."/>
            <person name="Jung N."/>
            <person name="Uechi K."/>
            <person name="Horii T."/>
            <person name="Iida T."/>
            <person name="Fujita J."/>
            <person name="Nakamura S."/>
        </authorList>
    </citation>
    <scope>NUCLEOTIDE SEQUENCE [LARGE SCALE GENOMIC DNA]</scope>
    <source>
        <strain evidence="1 4">JCM 18113</strain>
    </source>
</reference>
<reference evidence="2 3" key="1">
    <citation type="submission" date="2017-02" db="EMBL/GenBank/DDBJ databases">
        <title>The new phylogeny of genus Mycobacterium.</title>
        <authorList>
            <person name="Tortoli E."/>
            <person name="Trovato A."/>
            <person name="Cirillo D.M."/>
        </authorList>
    </citation>
    <scope>NUCLEOTIDE SEQUENCE [LARGE SCALE GENOMIC DNA]</scope>
    <source>
        <strain evidence="2 3">DSM 45255</strain>
    </source>
</reference>
<dbReference type="EMBL" id="MVHW01000001">
    <property type="protein sequence ID" value="ORB09172.1"/>
    <property type="molecule type" value="Genomic_DNA"/>
</dbReference>
<dbReference type="EMBL" id="AP022590">
    <property type="protein sequence ID" value="BBY37276.1"/>
    <property type="molecule type" value="Genomic_DNA"/>
</dbReference>
<name>A0A1X0G584_MYCNT</name>
<dbReference type="Proteomes" id="UP000465812">
    <property type="component" value="Chromosome"/>
</dbReference>
<accession>A0A1X0G584</accession>
<evidence type="ECO:0000313" key="3">
    <source>
        <dbReference type="Proteomes" id="UP000192760"/>
    </source>
</evidence>
<evidence type="ECO:0000313" key="1">
    <source>
        <dbReference type="EMBL" id="BBY37276.1"/>
    </source>
</evidence>
<dbReference type="Proteomes" id="UP000192760">
    <property type="component" value="Unassembled WGS sequence"/>
</dbReference>
<gene>
    <name evidence="2" type="ORF">BST30_00790</name>
    <name evidence="1" type="ORF">MMAN_14100</name>
</gene>
<dbReference type="AlphaFoldDB" id="A0A1X0G584"/>
<proteinExistence type="predicted"/>